<dbReference type="SUPFAM" id="SSF52096">
    <property type="entry name" value="ClpP/crotonase"/>
    <property type="match status" value="1"/>
</dbReference>
<evidence type="ECO:0000313" key="6">
    <source>
        <dbReference type="EMBL" id="SVA23781.1"/>
    </source>
</evidence>
<dbReference type="Pfam" id="PF00725">
    <property type="entry name" value="3HCDH"/>
    <property type="match status" value="1"/>
</dbReference>
<reference evidence="6" key="1">
    <citation type="submission" date="2018-05" db="EMBL/GenBank/DDBJ databases">
        <authorList>
            <person name="Lanie J.A."/>
            <person name="Ng W.-L."/>
            <person name="Kazmierczak K.M."/>
            <person name="Andrzejewski T.M."/>
            <person name="Davidsen T.M."/>
            <person name="Wayne K.J."/>
            <person name="Tettelin H."/>
            <person name="Glass J.I."/>
            <person name="Rusch D."/>
            <person name="Podicherti R."/>
            <person name="Tsui H.-C.T."/>
            <person name="Winkler M.E."/>
        </authorList>
    </citation>
    <scope>NUCLEOTIDE SEQUENCE</scope>
</reference>
<dbReference type="GO" id="GO:0070403">
    <property type="term" value="F:NAD+ binding"/>
    <property type="evidence" value="ECO:0007669"/>
    <property type="project" value="InterPro"/>
</dbReference>
<dbReference type="Pfam" id="PF02737">
    <property type="entry name" value="3HCDH_N"/>
    <property type="match status" value="1"/>
</dbReference>
<evidence type="ECO:0000259" key="5">
    <source>
        <dbReference type="Pfam" id="PF16113"/>
    </source>
</evidence>
<evidence type="ECO:0000256" key="2">
    <source>
        <dbReference type="ARBA" id="ARBA00023027"/>
    </source>
</evidence>
<dbReference type="Gene3D" id="1.10.1040.50">
    <property type="match status" value="1"/>
</dbReference>
<keyword evidence="2" id="KW-0520">NAD</keyword>
<dbReference type="InterPro" id="IPR029045">
    <property type="entry name" value="ClpP/crotonase-like_dom_sf"/>
</dbReference>
<dbReference type="InterPro" id="IPR008927">
    <property type="entry name" value="6-PGluconate_DH-like_C_sf"/>
</dbReference>
<feature type="domain" description="3-hydroxyacyl-CoA dehydrogenase C-terminal" evidence="3">
    <location>
        <begin position="187"/>
        <end position="286"/>
    </location>
</feature>
<feature type="non-terminal residue" evidence="6">
    <location>
        <position position="765"/>
    </location>
</feature>
<dbReference type="Pfam" id="PF16113">
    <property type="entry name" value="ECH_2"/>
    <property type="match status" value="1"/>
</dbReference>
<dbReference type="InterPro" id="IPR045004">
    <property type="entry name" value="ECH_dom"/>
</dbReference>
<dbReference type="GO" id="GO:0016616">
    <property type="term" value="F:oxidoreductase activity, acting on the CH-OH group of donors, NAD or NADP as acceptor"/>
    <property type="evidence" value="ECO:0007669"/>
    <property type="project" value="InterPro"/>
</dbReference>
<protein>
    <recommendedName>
        <fullName evidence="7">3-hydroxyacyl-CoA dehydrogenase</fullName>
    </recommendedName>
</protein>
<proteinExistence type="predicted"/>
<dbReference type="AlphaFoldDB" id="A0A381U7T0"/>
<gene>
    <name evidence="6" type="ORF">METZ01_LOCUS76635</name>
</gene>
<accession>A0A381U7T0</accession>
<organism evidence="6">
    <name type="scientific">marine metagenome</name>
    <dbReference type="NCBI Taxonomy" id="408172"/>
    <lineage>
        <taxon>unclassified sequences</taxon>
        <taxon>metagenomes</taxon>
        <taxon>ecological metagenomes</taxon>
    </lineage>
</organism>
<sequence length="765" mass="84202">MSQKIGKVAVLGAGVMGAQIAGHLANAGIPSFLFDISQELAEKGKDTLTSLKPAPLYKPKNADLVTPCNYDDHIANIAEADWILEAVVERLDIKDLIYSKLFPHLKDSAILTSNTSGIPLTDLTVSMPDDVKKRFMITHFFNPPRYMQLLELVRGEHTSDETYNTMADFGESVLGKGIVHAKDTPNFIGNRIGGYGLIITVNLAVEQGLTVEEVDKLTGTICGRPKSATFRTADVVGLDTMKHVTQTTYDKALEDEERDSYSIPEILNILIESDRLGQKTRAGFYKKMDDRSIHSVDFKSGEYSPQGKVRFDCYRIAKDHQKLADKLCALAYGEDRGSKYFWEITARTLIYSANRIPEISDDIVNIDNAMKWGYAWEMGIFESWDAIGVRKSVERMKSEGKKVPAWVMEMLDSGRETFYTTKNGERSYWCPVEKHPVTMEKNPKVINLAIHKTGKTVLKRDLSASVLDLGDGVLNVQFHSILQPALNPIDSSYIEMITLALDLIESGTYKAMVLGHQGQNFCAGANLNLLLELSNNGLWDELNHAIKTLQDTTQRIRFAQGPVVAAPFQLVLGGGVEIIQPAAHRVAAAETYMGLVEVGVGLIPGGGGNLRMILNAMDGGTGRMGAFQKIQKTFETVGFAKVATSADEAKHLGYLKKDDTVVLNRDHLIQTAKDKALELAHGYEPPAYRDDLKLPGAGGRTALSMALKGFKMQGKISEHDMKIGEKLAYVLTGGDKAGLTKSVDEQYILDIEREAFVSLAGEKLS</sequence>
<keyword evidence="1" id="KW-0560">Oxidoreductase</keyword>
<feature type="domain" description="Enoyl-CoA hydratase/isomerase" evidence="5">
    <location>
        <begin position="485"/>
        <end position="655"/>
    </location>
</feature>
<dbReference type="Gene3D" id="3.40.50.720">
    <property type="entry name" value="NAD(P)-binding Rossmann-like Domain"/>
    <property type="match status" value="1"/>
</dbReference>
<dbReference type="CDD" id="cd06558">
    <property type="entry name" value="crotonase-like"/>
    <property type="match status" value="1"/>
</dbReference>
<evidence type="ECO:0000256" key="1">
    <source>
        <dbReference type="ARBA" id="ARBA00023002"/>
    </source>
</evidence>
<dbReference type="PANTHER" id="PTHR48075">
    <property type="entry name" value="3-HYDROXYACYL-COA DEHYDROGENASE FAMILY PROTEIN"/>
    <property type="match status" value="1"/>
</dbReference>
<dbReference type="EMBL" id="UINC01005825">
    <property type="protein sequence ID" value="SVA23781.1"/>
    <property type="molecule type" value="Genomic_DNA"/>
</dbReference>
<dbReference type="GO" id="GO:0006631">
    <property type="term" value="P:fatty acid metabolic process"/>
    <property type="evidence" value="ECO:0007669"/>
    <property type="project" value="InterPro"/>
</dbReference>
<name>A0A381U7T0_9ZZZZ</name>
<evidence type="ECO:0008006" key="7">
    <source>
        <dbReference type="Google" id="ProtNLM"/>
    </source>
</evidence>
<dbReference type="InterPro" id="IPR036291">
    <property type="entry name" value="NAD(P)-bd_dom_sf"/>
</dbReference>
<dbReference type="InterPro" id="IPR006176">
    <property type="entry name" value="3-OHacyl-CoA_DH_NAD-bd"/>
</dbReference>
<feature type="domain" description="3-hydroxyacyl-CoA dehydrogenase NAD binding" evidence="4">
    <location>
        <begin position="7"/>
        <end position="184"/>
    </location>
</feature>
<dbReference type="Gene3D" id="3.90.226.10">
    <property type="entry name" value="2-enoyl-CoA Hydratase, Chain A, domain 1"/>
    <property type="match status" value="1"/>
</dbReference>
<dbReference type="SUPFAM" id="SSF48179">
    <property type="entry name" value="6-phosphogluconate dehydrogenase C-terminal domain-like"/>
    <property type="match status" value="2"/>
</dbReference>
<evidence type="ECO:0000259" key="4">
    <source>
        <dbReference type="Pfam" id="PF02737"/>
    </source>
</evidence>
<dbReference type="InterPro" id="IPR006108">
    <property type="entry name" value="3HC_DH_C"/>
</dbReference>
<dbReference type="SUPFAM" id="SSF51735">
    <property type="entry name" value="NAD(P)-binding Rossmann-fold domains"/>
    <property type="match status" value="1"/>
</dbReference>
<evidence type="ECO:0000259" key="3">
    <source>
        <dbReference type="Pfam" id="PF00725"/>
    </source>
</evidence>
<dbReference type="PANTHER" id="PTHR48075:SF7">
    <property type="entry name" value="3-HYDROXYACYL-COA DEHYDROGENASE-RELATED"/>
    <property type="match status" value="1"/>
</dbReference>